<evidence type="ECO:0000313" key="2">
    <source>
        <dbReference type="EMBL" id="MBB6033665.1"/>
    </source>
</evidence>
<dbReference type="Gene3D" id="3.60.40.10">
    <property type="entry name" value="PPM-type phosphatase domain"/>
    <property type="match status" value="1"/>
</dbReference>
<proteinExistence type="predicted"/>
<dbReference type="PROSITE" id="PS51746">
    <property type="entry name" value="PPM_2"/>
    <property type="match status" value="1"/>
</dbReference>
<keyword evidence="3" id="KW-1185">Reference proteome</keyword>
<dbReference type="AlphaFoldDB" id="A0A841FDV5"/>
<organism evidence="2 3">
    <name type="scientific">Phytomonospora endophytica</name>
    <dbReference type="NCBI Taxonomy" id="714109"/>
    <lineage>
        <taxon>Bacteria</taxon>
        <taxon>Bacillati</taxon>
        <taxon>Actinomycetota</taxon>
        <taxon>Actinomycetes</taxon>
        <taxon>Micromonosporales</taxon>
        <taxon>Micromonosporaceae</taxon>
        <taxon>Phytomonospora</taxon>
    </lineage>
</organism>
<name>A0A841FDV5_9ACTN</name>
<dbReference type="Pfam" id="PF12773">
    <property type="entry name" value="DZR"/>
    <property type="match status" value="1"/>
</dbReference>
<dbReference type="InterPro" id="IPR001932">
    <property type="entry name" value="PPM-type_phosphatase-like_dom"/>
</dbReference>
<evidence type="ECO:0000259" key="1">
    <source>
        <dbReference type="PROSITE" id="PS51746"/>
    </source>
</evidence>
<sequence length="335" mass="34550">MTATMMHCPACDLTAEDAAQWCERCGEALEAVPAREAALDAAPAPMWRSTAAQLTACLQCGRPEHTADGFCVHCGQRRSPNSIRSAIDLGPVAGCTDRGPRRKRNEDALAVGRYGLTTVAVICDGVASATQSDDAALAAVETGIRVVLDELASGKPAGSAAHTGLTEAAAAAAAVGVNYDSNPPACTYVSAIVTGNEVTISWVGDSRIYWWGPESIGCLTVDDCLAGRLAAQGVPADDPRYQAKHAYALDHWLGADSPTLDAHVETFTPPGPGLIIVCSDGLSRYLPQPADLAATPMGTPAATAQALTQRAIDAGGVDNVSVAVLAYPPIEDGAR</sequence>
<dbReference type="InterPro" id="IPR036457">
    <property type="entry name" value="PPM-type-like_dom_sf"/>
</dbReference>
<protein>
    <submittedName>
        <fullName evidence="2">Serine/threonine protein phosphatase PrpC</fullName>
    </submittedName>
</protein>
<dbReference type="Proteomes" id="UP000548476">
    <property type="component" value="Unassembled WGS sequence"/>
</dbReference>
<dbReference type="RefSeq" id="WP_184786550.1">
    <property type="nucleotide sequence ID" value="NZ_BONT01000013.1"/>
</dbReference>
<evidence type="ECO:0000313" key="3">
    <source>
        <dbReference type="Proteomes" id="UP000548476"/>
    </source>
</evidence>
<accession>A0A841FDV5</accession>
<dbReference type="EMBL" id="JACHGT010000003">
    <property type="protein sequence ID" value="MBB6033665.1"/>
    <property type="molecule type" value="Genomic_DNA"/>
</dbReference>
<reference evidence="2 3" key="1">
    <citation type="submission" date="2020-08" db="EMBL/GenBank/DDBJ databases">
        <title>Genomic Encyclopedia of Type Strains, Phase IV (KMG-IV): sequencing the most valuable type-strain genomes for metagenomic binning, comparative biology and taxonomic classification.</title>
        <authorList>
            <person name="Goeker M."/>
        </authorList>
    </citation>
    <scope>NUCLEOTIDE SEQUENCE [LARGE SCALE GENOMIC DNA]</scope>
    <source>
        <strain evidence="2 3">YIM 65646</strain>
    </source>
</reference>
<dbReference type="SMART" id="SM00332">
    <property type="entry name" value="PP2Cc"/>
    <property type="match status" value="1"/>
</dbReference>
<comment type="caution">
    <text evidence="2">The sequence shown here is derived from an EMBL/GenBank/DDBJ whole genome shotgun (WGS) entry which is preliminary data.</text>
</comment>
<feature type="domain" description="PPM-type phosphatase" evidence="1">
    <location>
        <begin position="91"/>
        <end position="327"/>
    </location>
</feature>
<dbReference type="InterPro" id="IPR025874">
    <property type="entry name" value="DZR"/>
</dbReference>
<dbReference type="Pfam" id="PF13672">
    <property type="entry name" value="PP2C_2"/>
    <property type="match status" value="1"/>
</dbReference>
<gene>
    <name evidence="2" type="ORF">HNR73_001515</name>
</gene>
<dbReference type="SUPFAM" id="SSF81606">
    <property type="entry name" value="PP2C-like"/>
    <property type="match status" value="1"/>
</dbReference>